<feature type="transmembrane region" description="Helical" evidence="1">
    <location>
        <begin position="91"/>
        <end position="111"/>
    </location>
</feature>
<name>A0A9P7D0T2_9AGAM</name>
<keyword evidence="3" id="KW-1185">Reference proteome</keyword>
<reference evidence="2" key="1">
    <citation type="journal article" date="2020" name="New Phytol.">
        <title>Comparative genomics reveals dynamic genome evolution in host specialist ectomycorrhizal fungi.</title>
        <authorList>
            <person name="Lofgren L.A."/>
            <person name="Nguyen N.H."/>
            <person name="Vilgalys R."/>
            <person name="Ruytinx J."/>
            <person name="Liao H.L."/>
            <person name="Branco S."/>
            <person name="Kuo A."/>
            <person name="LaButti K."/>
            <person name="Lipzen A."/>
            <person name="Andreopoulos W."/>
            <person name="Pangilinan J."/>
            <person name="Riley R."/>
            <person name="Hundley H."/>
            <person name="Na H."/>
            <person name="Barry K."/>
            <person name="Grigoriev I.V."/>
            <person name="Stajich J.E."/>
            <person name="Kennedy P.G."/>
        </authorList>
    </citation>
    <scope>NUCLEOTIDE SEQUENCE</scope>
    <source>
        <strain evidence="2">DOB743</strain>
    </source>
</reference>
<accession>A0A9P7D0T2</accession>
<dbReference type="Proteomes" id="UP000714275">
    <property type="component" value="Unassembled WGS sequence"/>
</dbReference>
<evidence type="ECO:0000313" key="3">
    <source>
        <dbReference type="Proteomes" id="UP000714275"/>
    </source>
</evidence>
<keyword evidence="1" id="KW-0812">Transmembrane</keyword>
<gene>
    <name evidence="2" type="ORF">EV702DRAFT_360653</name>
</gene>
<feature type="transmembrane region" description="Helical" evidence="1">
    <location>
        <begin position="67"/>
        <end position="85"/>
    </location>
</feature>
<dbReference type="OrthoDB" id="2633389at2759"/>
<dbReference type="EMBL" id="JABBWD010000029">
    <property type="protein sequence ID" value="KAG1776010.1"/>
    <property type="molecule type" value="Genomic_DNA"/>
</dbReference>
<keyword evidence="1" id="KW-0472">Membrane</keyword>
<keyword evidence="1" id="KW-1133">Transmembrane helix</keyword>
<proteinExistence type="predicted"/>
<evidence type="ECO:0000256" key="1">
    <source>
        <dbReference type="SAM" id="Phobius"/>
    </source>
</evidence>
<evidence type="ECO:0000313" key="2">
    <source>
        <dbReference type="EMBL" id="KAG1776010.1"/>
    </source>
</evidence>
<protein>
    <submittedName>
        <fullName evidence="2">Uncharacterized protein</fullName>
    </submittedName>
</protein>
<dbReference type="AlphaFoldDB" id="A0A9P7D0T2"/>
<sequence length="302" mass="34054">MNIPLVDAAYTTGLCYLLAPAGWRSSIATVLILLFTSRDTVQPFLAVPSVLPRYVALILEKAIELSILEYIAWLISCSVIMYSSHSFWEKLLMVVPVLAFSGCIILQWVSLRRPRLQSEMDVPVRDVFVTFGDNHPDLLPLDHPLSKLVVNTKTELAKAHSLLRSFAAASVDIRGPLDLTWAVQKYSRLIDNRQSQIIRFVSPQRLNPDSPIFPPPLGPRYAMLHNEADVLEIPWLSTLIPSAIWIDRRLANMWKDERRTEPPPPPGYNGQCDLFLKATICHEMLKAILLDVEKTGHLPGDD</sequence>
<comment type="caution">
    <text evidence="2">The sequence shown here is derived from an EMBL/GenBank/DDBJ whole genome shotgun (WGS) entry which is preliminary data.</text>
</comment>
<organism evidence="2 3">
    <name type="scientific">Suillus placidus</name>
    <dbReference type="NCBI Taxonomy" id="48579"/>
    <lineage>
        <taxon>Eukaryota</taxon>
        <taxon>Fungi</taxon>
        <taxon>Dikarya</taxon>
        <taxon>Basidiomycota</taxon>
        <taxon>Agaricomycotina</taxon>
        <taxon>Agaricomycetes</taxon>
        <taxon>Agaricomycetidae</taxon>
        <taxon>Boletales</taxon>
        <taxon>Suillineae</taxon>
        <taxon>Suillaceae</taxon>
        <taxon>Suillus</taxon>
    </lineage>
</organism>